<dbReference type="GO" id="GO:0006011">
    <property type="term" value="P:UDP-alpha-D-glucose metabolic process"/>
    <property type="evidence" value="ECO:0007669"/>
    <property type="project" value="InterPro"/>
</dbReference>
<keyword evidence="3" id="KW-0808">Transferase</keyword>
<evidence type="ECO:0000256" key="3">
    <source>
        <dbReference type="ARBA" id="ARBA00022679"/>
    </source>
</evidence>
<name>A0A7J3X8Q1_THEPE</name>
<evidence type="ECO:0000256" key="2">
    <source>
        <dbReference type="ARBA" id="ARBA00012415"/>
    </source>
</evidence>
<dbReference type="GO" id="GO:0003983">
    <property type="term" value="F:UTP:glucose-1-phosphate uridylyltransferase activity"/>
    <property type="evidence" value="ECO:0007669"/>
    <property type="project" value="UniProtKB-EC"/>
</dbReference>
<dbReference type="Gene3D" id="3.90.550.10">
    <property type="entry name" value="Spore Coat Polysaccharide Biosynthesis Protein SpsA, Chain A"/>
    <property type="match status" value="1"/>
</dbReference>
<evidence type="ECO:0000259" key="6">
    <source>
        <dbReference type="Pfam" id="PF00483"/>
    </source>
</evidence>
<gene>
    <name evidence="7" type="ORF">ENM88_06710</name>
</gene>
<accession>A0A7J3X8Q1</accession>
<keyword evidence="4" id="KW-0548">Nucleotidyltransferase</keyword>
<dbReference type="InterPro" id="IPR029044">
    <property type="entry name" value="Nucleotide-diphossugar_trans"/>
</dbReference>
<evidence type="ECO:0000256" key="5">
    <source>
        <dbReference type="ARBA" id="ARBA00048128"/>
    </source>
</evidence>
<feature type="domain" description="Nucleotidyl transferase" evidence="6">
    <location>
        <begin position="31"/>
        <end position="298"/>
    </location>
</feature>
<comment type="catalytic activity">
    <reaction evidence="5">
        <text>alpha-D-glucose 1-phosphate + UTP + H(+) = UDP-alpha-D-glucose + diphosphate</text>
        <dbReference type="Rhea" id="RHEA:19889"/>
        <dbReference type="ChEBI" id="CHEBI:15378"/>
        <dbReference type="ChEBI" id="CHEBI:33019"/>
        <dbReference type="ChEBI" id="CHEBI:46398"/>
        <dbReference type="ChEBI" id="CHEBI:58601"/>
        <dbReference type="ChEBI" id="CHEBI:58885"/>
        <dbReference type="EC" id="2.7.7.9"/>
    </reaction>
</comment>
<dbReference type="PANTHER" id="PTHR43197">
    <property type="entry name" value="UTP--GLUCOSE-1-PHOSPHATE URIDYLYLTRANSFERASE"/>
    <property type="match status" value="1"/>
</dbReference>
<evidence type="ECO:0000313" key="7">
    <source>
        <dbReference type="EMBL" id="HHP05415.1"/>
    </source>
</evidence>
<protein>
    <recommendedName>
        <fullName evidence="2">UTP--glucose-1-phosphate uridylyltransferase</fullName>
        <ecNumber evidence="2">2.7.7.9</ecNumber>
    </recommendedName>
</protein>
<proteinExistence type="inferred from homology"/>
<dbReference type="InterPro" id="IPR005835">
    <property type="entry name" value="NTP_transferase_dom"/>
</dbReference>
<comment type="similarity">
    <text evidence="1">Belongs to the UDPGP type 2 family.</text>
</comment>
<dbReference type="EC" id="2.7.7.9" evidence="2"/>
<dbReference type="InterPro" id="IPR005771">
    <property type="entry name" value="GalU_uridylyltTrfase_bac/arc"/>
</dbReference>
<evidence type="ECO:0000256" key="1">
    <source>
        <dbReference type="ARBA" id="ARBA00006890"/>
    </source>
</evidence>
<evidence type="ECO:0000256" key="4">
    <source>
        <dbReference type="ARBA" id="ARBA00022695"/>
    </source>
</evidence>
<dbReference type="EMBL" id="DRZM01000195">
    <property type="protein sequence ID" value="HHP05415.1"/>
    <property type="molecule type" value="Genomic_DNA"/>
</dbReference>
<organism evidence="7">
    <name type="scientific">Thermofilum pendens</name>
    <dbReference type="NCBI Taxonomy" id="2269"/>
    <lineage>
        <taxon>Archaea</taxon>
        <taxon>Thermoproteota</taxon>
        <taxon>Thermoprotei</taxon>
        <taxon>Thermofilales</taxon>
        <taxon>Thermofilaceae</taxon>
        <taxon>Thermofilum</taxon>
    </lineage>
</organism>
<dbReference type="SUPFAM" id="SSF53448">
    <property type="entry name" value="Nucleotide-diphospho-sugar transferases"/>
    <property type="match status" value="1"/>
</dbReference>
<dbReference type="PANTHER" id="PTHR43197:SF1">
    <property type="entry name" value="UTP--GLUCOSE-1-PHOSPHATE URIDYLYLTRANSFERASE"/>
    <property type="match status" value="1"/>
</dbReference>
<comment type="caution">
    <text evidence="7">The sequence shown here is derived from an EMBL/GenBank/DDBJ whole genome shotgun (WGS) entry which is preliminary data.</text>
</comment>
<dbReference type="Pfam" id="PF00483">
    <property type="entry name" value="NTP_transferase"/>
    <property type="match status" value="1"/>
</dbReference>
<reference evidence="7" key="1">
    <citation type="journal article" date="2020" name="mSystems">
        <title>Genome- and Community-Level Interaction Insights into Carbon Utilization and Element Cycling Functions of Hydrothermarchaeota in Hydrothermal Sediment.</title>
        <authorList>
            <person name="Zhou Z."/>
            <person name="Liu Y."/>
            <person name="Xu W."/>
            <person name="Pan J."/>
            <person name="Luo Z.H."/>
            <person name="Li M."/>
        </authorList>
    </citation>
    <scope>NUCLEOTIDE SEQUENCE [LARGE SCALE GENOMIC DNA]</scope>
    <source>
        <strain evidence="7">SpSt-1125</strain>
    </source>
</reference>
<sequence length="307" mass="34089">MPQLIRFALPRGKGFRSPPGAREGLCLKLRKAVILAAGLGTRLIPFTKELPKEMLPLPVVEEGVLLPKPVIQIVFEQLFEAGIREYCFVVGRGKRAIEDHFTPDWDFVEYLEGSGKSVQARALRRFYERVESSFIAWVNQPVPRGTGHAVYTARGFVEGEFFVVAAGDNVFIGGNVAAELVRLHGERGEPILTVRRVSEPWRYGVVVGEPLGGGLYRVRRIVEKPKEPVSDLANTSLYVFPPEILQAVERTPPSPRGEVEVTDAIQLLIDSGVGFLAYEAGAEWVDVGNWESYLHAVSIATRRAREL</sequence>
<dbReference type="AlphaFoldDB" id="A0A7J3X8Q1"/>